<evidence type="ECO:0000259" key="7">
    <source>
        <dbReference type="Pfam" id="PF05567"/>
    </source>
</evidence>
<name>A0A6A7NBJ1_9BURK</name>
<dbReference type="Proteomes" id="UP000440498">
    <property type="component" value="Unassembled WGS sequence"/>
</dbReference>
<evidence type="ECO:0000256" key="4">
    <source>
        <dbReference type="ARBA" id="ARBA00022723"/>
    </source>
</evidence>
<organism evidence="8 9">
    <name type="scientific">Rugamonas aquatica</name>
    <dbReference type="NCBI Taxonomy" id="2743357"/>
    <lineage>
        <taxon>Bacteria</taxon>
        <taxon>Pseudomonadati</taxon>
        <taxon>Pseudomonadota</taxon>
        <taxon>Betaproteobacteria</taxon>
        <taxon>Burkholderiales</taxon>
        <taxon>Oxalobacteraceae</taxon>
        <taxon>Telluria group</taxon>
        <taxon>Rugamonas</taxon>
    </lineage>
</organism>
<dbReference type="GO" id="GO:0046872">
    <property type="term" value="F:metal ion binding"/>
    <property type="evidence" value="ECO:0007669"/>
    <property type="project" value="UniProtKB-KW"/>
</dbReference>
<feature type="domain" description="PilY1 beta-propeller" evidence="7">
    <location>
        <begin position="225"/>
        <end position="552"/>
    </location>
</feature>
<comment type="caution">
    <text evidence="8">The sequence shown here is derived from an EMBL/GenBank/DDBJ whole genome shotgun (WGS) entry which is preliminary data.</text>
</comment>
<dbReference type="EMBL" id="WHUG01000020">
    <property type="protein sequence ID" value="MQA42354.1"/>
    <property type="molecule type" value="Genomic_DNA"/>
</dbReference>
<dbReference type="InterPro" id="IPR011047">
    <property type="entry name" value="Quinoprotein_ADH-like_sf"/>
</dbReference>
<dbReference type="AlphaFoldDB" id="A0A6A7NBJ1"/>
<keyword evidence="3" id="KW-1029">Fimbrium biogenesis</keyword>
<dbReference type="InterPro" id="IPR008707">
    <property type="entry name" value="B-propeller_PilY1"/>
</dbReference>
<evidence type="ECO:0000256" key="3">
    <source>
        <dbReference type="ARBA" id="ARBA00022558"/>
    </source>
</evidence>
<accession>A0A6A7NBJ1</accession>
<evidence type="ECO:0000313" key="8">
    <source>
        <dbReference type="EMBL" id="MQA42354.1"/>
    </source>
</evidence>
<evidence type="ECO:0000256" key="2">
    <source>
        <dbReference type="ARBA" id="ARBA00008387"/>
    </source>
</evidence>
<dbReference type="InterPro" id="IPR015943">
    <property type="entry name" value="WD40/YVTN_repeat-like_dom_sf"/>
</dbReference>
<evidence type="ECO:0000256" key="5">
    <source>
        <dbReference type="ARBA" id="ARBA00022837"/>
    </source>
</evidence>
<dbReference type="Gene3D" id="2.130.10.10">
    <property type="entry name" value="YVTN repeat-like/Quinoprotein amine dehydrogenase"/>
    <property type="match status" value="1"/>
</dbReference>
<evidence type="ECO:0000256" key="6">
    <source>
        <dbReference type="ARBA" id="ARBA00023263"/>
    </source>
</evidence>
<gene>
    <name evidence="8" type="ORF">GEV02_29875</name>
</gene>
<dbReference type="SUPFAM" id="SSF50998">
    <property type="entry name" value="Quinoprotein alcohol dehydrogenase-like"/>
    <property type="match status" value="1"/>
</dbReference>
<proteinExistence type="inferred from homology"/>
<comment type="subcellular location">
    <subcellularLocation>
        <location evidence="1">Fimbrium</location>
    </subcellularLocation>
</comment>
<dbReference type="GO" id="GO:0009289">
    <property type="term" value="C:pilus"/>
    <property type="evidence" value="ECO:0007669"/>
    <property type="project" value="UniProtKB-SubCell"/>
</dbReference>
<keyword evidence="4" id="KW-0479">Metal-binding</keyword>
<evidence type="ECO:0000256" key="1">
    <source>
        <dbReference type="ARBA" id="ARBA00004561"/>
    </source>
</evidence>
<keyword evidence="9" id="KW-1185">Reference proteome</keyword>
<protein>
    <submittedName>
        <fullName evidence="8">Pilus assembly protein PilY</fullName>
    </submittedName>
</protein>
<evidence type="ECO:0000313" key="9">
    <source>
        <dbReference type="Proteomes" id="UP000440498"/>
    </source>
</evidence>
<comment type="similarity">
    <text evidence="2">Belongs to the PilY1 family.</text>
</comment>
<keyword evidence="6" id="KW-0281">Fimbrium</keyword>
<dbReference type="Pfam" id="PF05567">
    <property type="entry name" value="T4P_PilY1"/>
    <property type="match status" value="1"/>
</dbReference>
<reference evidence="8 9" key="1">
    <citation type="submission" date="2019-10" db="EMBL/GenBank/DDBJ databases">
        <title>Two novel species isolated from a subtropical stream in China.</title>
        <authorList>
            <person name="Lu H."/>
        </authorList>
    </citation>
    <scope>NUCLEOTIDE SEQUENCE [LARGE SCALE GENOMIC DNA]</scope>
    <source>
        <strain evidence="8 9">FT29W</strain>
    </source>
</reference>
<keyword evidence="5" id="KW-0106">Calcium</keyword>
<sequence>MRVAGDSTLSGHGRHWVRMAARMLSWMLIGFLLLLLPMLAVGVRAAPPVLDLASEPLTAACRPASPGGARIAGASLLAMASAVASSASTVPAASGGDLFGATMDAGDWGGHFERFALPAAGVALPPSAAALWDAGALLTGGAGRAPSPAPEARKVYTAVVQNDGKLAGIPFSWLALSDAQRVLLDLPPPSPHAVAADGLGERRVAYLRGERSDEGALFRRRTSVLGDAINSTPVLVGPPSGASLDADYLAFRERHKSRRPVIYLGANDGMLHAFDAGTGSELYAYVPDALLPALNRLPDPGYVHRAYVDGPASSGDALIAGSWRTVLVAAMGGGAQGLFALDISDPEALDERAVLWEFTDRDDPMMGNITTLPQVIKVRTSHGAGVATYRYFAVVSSGLNNYARDGHRSGAGKGALFLLAMDKAHDAPWRLNVNYFRLVTPISDPSMANGLSAPALIADRDGALNYAYAGDLQGNLWRFDFSSWPGAAAKALFVARDGDGNRQPIAQQPMVAYASGGGYLILFGTGRLLARNDLAATDFTTQSFYAIHDSLSVPMDVVTGRRQLTERVLASSGGDLLSIGGGTMEAGSKGWYVDFLQSALTGERSIGGGKLVGGAVVFNTLLPGADKCDASRSRTYVLQALSGLPGGLSAASVAPAAPIVGVLQATYSAVPSLVQQSASRAPPDPTGQVVVEKGYAVVNASARETVVAGSVKVRLRAGRLSWREVANWRELHEAVK</sequence>